<reference evidence="1" key="1">
    <citation type="submission" date="2023-06" db="EMBL/GenBank/DDBJ databases">
        <authorList>
            <person name="Kurt Z."/>
        </authorList>
    </citation>
    <scope>NUCLEOTIDE SEQUENCE</scope>
</reference>
<name>A0AA86N7U2_9EUKA</name>
<protein>
    <submittedName>
        <fullName evidence="2">Hypothetical_protein</fullName>
    </submittedName>
</protein>
<gene>
    <name evidence="1" type="ORF">HINF_LOCUS2137</name>
    <name evidence="2" type="ORF">HINF_LOCUS61116</name>
</gene>
<evidence type="ECO:0000313" key="2">
    <source>
        <dbReference type="EMBL" id="CAL6082324.1"/>
    </source>
</evidence>
<dbReference type="Proteomes" id="UP001642409">
    <property type="component" value="Unassembled WGS sequence"/>
</dbReference>
<proteinExistence type="predicted"/>
<evidence type="ECO:0000313" key="3">
    <source>
        <dbReference type="Proteomes" id="UP001642409"/>
    </source>
</evidence>
<accession>A0AA86N7U2</accession>
<dbReference type="EMBL" id="CATOUU010000051">
    <property type="protein sequence ID" value="CAI9914492.1"/>
    <property type="molecule type" value="Genomic_DNA"/>
</dbReference>
<comment type="caution">
    <text evidence="1">The sequence shown here is derived from an EMBL/GenBank/DDBJ whole genome shotgun (WGS) entry which is preliminary data.</text>
</comment>
<organism evidence="1">
    <name type="scientific">Hexamita inflata</name>
    <dbReference type="NCBI Taxonomy" id="28002"/>
    <lineage>
        <taxon>Eukaryota</taxon>
        <taxon>Metamonada</taxon>
        <taxon>Diplomonadida</taxon>
        <taxon>Hexamitidae</taxon>
        <taxon>Hexamitinae</taxon>
        <taxon>Hexamita</taxon>
    </lineage>
</organism>
<dbReference type="EMBL" id="CAXDID020000363">
    <property type="protein sequence ID" value="CAL6082324.1"/>
    <property type="molecule type" value="Genomic_DNA"/>
</dbReference>
<dbReference type="AlphaFoldDB" id="A0AA86N7U2"/>
<evidence type="ECO:0000313" key="1">
    <source>
        <dbReference type="EMBL" id="CAI9914492.1"/>
    </source>
</evidence>
<reference evidence="2 3" key="2">
    <citation type="submission" date="2024-07" db="EMBL/GenBank/DDBJ databases">
        <authorList>
            <person name="Akdeniz Z."/>
        </authorList>
    </citation>
    <scope>NUCLEOTIDE SEQUENCE [LARGE SCALE GENOMIC DNA]</scope>
</reference>
<keyword evidence="3" id="KW-1185">Reference proteome</keyword>
<sequence length="118" mass="13703">MLKIGVFKTIFTLAEKVMKFMKMKEKLINKGKKIGKQEGIKQGYIKGVSEQQKYVIRVMYNQFLTNALIQSEFICGKVTRYQIIAALKQENTGNDGLKADFTKKLIVLLKQREYNYVQ</sequence>